<sequence>MLNFRRLNKRYFYTMKAQLLPEIETFLLCPTPEGWIEQAKLKENESILLIDHANCEKKAAFTALNLIVRYTELGDLQYKLSRLAREELRHFEKVAAIMKRRDILYAYLEAAHYAKRLRHHLRKPEQERLIDTLIIAAFIEARSCERFYRVAPYVDEELSTFYLSLLKSEGRHYQDYLALAAQYSPTPIDERVTFFAEIEKEAILTPDDEFRFHSGATA</sequence>
<name>A0A3S9XEB9_9GAMM</name>
<dbReference type="PANTHER" id="PTHR42637:SF1">
    <property type="entry name" value="TRNA 2-(METHYLSULFANYL)-N(6)-ISOPENTENYLADENOSINE(37) HYDROXYLASE"/>
    <property type="match status" value="1"/>
</dbReference>
<dbReference type="InterPro" id="IPR010386">
    <property type="entry name" value="tRNA-Hydrxlase_MiaE"/>
</dbReference>
<proteinExistence type="predicted"/>
<dbReference type="EMBL" id="CP029822">
    <property type="protein sequence ID" value="AZS50795.1"/>
    <property type="molecule type" value="Genomic_DNA"/>
</dbReference>
<dbReference type="KEGG" id="emo:DM558_08380"/>
<dbReference type="InterPro" id="IPR009078">
    <property type="entry name" value="Ferritin-like_SF"/>
</dbReference>
<evidence type="ECO:0000313" key="2">
    <source>
        <dbReference type="Proteomes" id="UP000273143"/>
    </source>
</evidence>
<dbReference type="PIRSF" id="PIRSF020736">
    <property type="entry name" value="MiaE"/>
    <property type="match status" value="1"/>
</dbReference>
<dbReference type="Proteomes" id="UP000273143">
    <property type="component" value="Chromosome"/>
</dbReference>
<dbReference type="GO" id="GO:0006400">
    <property type="term" value="P:tRNA modification"/>
    <property type="evidence" value="ECO:0007669"/>
    <property type="project" value="InterPro"/>
</dbReference>
<dbReference type="GO" id="GO:0045301">
    <property type="term" value="F:tRNA 2-(methylsulfanyl)-N(6)-isopentenyladenosine(37) hydroxylase activity"/>
    <property type="evidence" value="ECO:0007669"/>
    <property type="project" value="InterPro"/>
</dbReference>
<dbReference type="AlphaFoldDB" id="A0A3S9XEB9"/>
<dbReference type="InterPro" id="IPR012347">
    <property type="entry name" value="Ferritin-like"/>
</dbReference>
<dbReference type="CDD" id="cd07910">
    <property type="entry name" value="MiaE"/>
    <property type="match status" value="1"/>
</dbReference>
<accession>A0A3S9XEB9</accession>
<gene>
    <name evidence="1" type="ORF">DM558_08380</name>
</gene>
<dbReference type="Gene3D" id="1.20.1260.10">
    <property type="match status" value="1"/>
</dbReference>
<protein>
    <submittedName>
        <fullName evidence="1">tRNA-(Ms[2]io[6]A)-hydroxylase</fullName>
    </submittedName>
</protein>
<organism evidence="1 2">
    <name type="scientific">Entomomonas moraniae</name>
    <dbReference type="NCBI Taxonomy" id="2213226"/>
    <lineage>
        <taxon>Bacteria</taxon>
        <taxon>Pseudomonadati</taxon>
        <taxon>Pseudomonadota</taxon>
        <taxon>Gammaproteobacteria</taxon>
        <taxon>Pseudomonadales</taxon>
        <taxon>Pseudomonadaceae</taxon>
        <taxon>Entomomonas</taxon>
    </lineage>
</organism>
<reference evidence="2" key="1">
    <citation type="submission" date="2018-06" db="EMBL/GenBank/DDBJ databases">
        <title>Complete genome of Pseudomonas insecticola strain QZS01.</title>
        <authorList>
            <person name="Wang J."/>
            <person name="Su Q."/>
        </authorList>
    </citation>
    <scope>NUCLEOTIDE SEQUENCE [LARGE SCALE GENOMIC DNA]</scope>
    <source>
        <strain evidence="2">QZS01</strain>
    </source>
</reference>
<evidence type="ECO:0000313" key="1">
    <source>
        <dbReference type="EMBL" id="AZS50795.1"/>
    </source>
</evidence>
<dbReference type="SUPFAM" id="SSF47240">
    <property type="entry name" value="Ferritin-like"/>
    <property type="match status" value="1"/>
</dbReference>
<dbReference type="PANTHER" id="PTHR42637">
    <property type="entry name" value="TRNA-(MS[2]IO[6]A)-HYDROXYLASE"/>
    <property type="match status" value="1"/>
</dbReference>
<keyword evidence="2" id="KW-1185">Reference proteome</keyword>
<dbReference type="Pfam" id="PF06175">
    <property type="entry name" value="MiaE"/>
    <property type="match status" value="1"/>
</dbReference>